<dbReference type="GO" id="GO:0019427">
    <property type="term" value="P:acetyl-CoA biosynthetic process from acetate"/>
    <property type="evidence" value="ECO:0007669"/>
    <property type="project" value="UniProtKB-UniRule"/>
</dbReference>
<dbReference type="Pfam" id="PF16177">
    <property type="entry name" value="ACAS_N"/>
    <property type="match status" value="1"/>
</dbReference>
<sequence>MNETFDVKLSEKHYLPDPRFRETAWTPDYTAAYQAFLADPEAFWDEIARELVWFEPWDRVREWNAPYARWFVNARLNITYNCLDRHVTSERRDKPALIWRGDGGEERTLTYQELFEDVSRFARGLVSLGIGKGDRVCIYMPLVPEQIIAMLACARIGAVHSVVFGGFGAGALRTRLNDASVKAVITADVGYRRGKTIPLKEIADEALADAPSVEVVIVLNRSGSAAKPGGDREVDFADLMERSAPDCPAASMDAEDPLFILYTSGSTGTPKGIVHTCGGYMVGTYYTTRHVFDVKDDDILWCTADPGWITGHSYVVYGPLAAGVTVAITEGTPDYPDPGAFWKMIQDLKVTIFYTAPTAIRMFMKHGEAWPEKYDLTSLRILGSVGEPLNPEAFEWYYQVIGKSRCPIVDTWWQTETGMHMITTMIGEPMLPGFAGKPIPGVVADVVDREGRPVPPGTGGFLVIKEPWPSMMRTVHGNDERYCTYWNTIPGYYTAGDLAVKDENGYIMVLGRADDLIVVAGHNIGTAEVESALVSHDAVAEAAVIGKPDPLKGNAIKAFVTLRTGYTASDDLTAALLKHVRDQLGPVAVPSELEYADRLPKTRSGKIMRRVLKAKELGIDPGDISTLEE</sequence>
<dbReference type="Pfam" id="PF00501">
    <property type="entry name" value="AMP-binding"/>
    <property type="match status" value="1"/>
</dbReference>
<dbReference type="Gene3D" id="3.40.50.12780">
    <property type="entry name" value="N-terminal domain of ligase-like"/>
    <property type="match status" value="1"/>
</dbReference>
<dbReference type="EC" id="6.2.1.1" evidence="2 6"/>
<protein>
    <recommendedName>
        <fullName evidence="2 6">Acetate--CoA ligase</fullName>
        <ecNumber evidence="2 6">6.2.1.1</ecNumber>
    </recommendedName>
</protein>
<comment type="caution">
    <text evidence="10">The sequence shown here is derived from an EMBL/GenBank/DDBJ whole genome shotgun (WGS) entry which is preliminary data.</text>
</comment>
<evidence type="ECO:0000256" key="3">
    <source>
        <dbReference type="ARBA" id="ARBA00022598"/>
    </source>
</evidence>
<dbReference type="Proteomes" id="UP000290932">
    <property type="component" value="Unassembled WGS sequence"/>
</dbReference>
<evidence type="ECO:0000313" key="11">
    <source>
        <dbReference type="Proteomes" id="UP000290932"/>
    </source>
</evidence>
<proteinExistence type="inferred from homology"/>
<evidence type="ECO:0000259" key="8">
    <source>
        <dbReference type="Pfam" id="PF13193"/>
    </source>
</evidence>
<comment type="similarity">
    <text evidence="1">Belongs to the ATP-dependent AMP-binding enzyme family.</text>
</comment>
<dbReference type="OrthoDB" id="371752at2157"/>
<feature type="domain" description="AMP-dependent synthetase/ligase" evidence="7">
    <location>
        <begin position="89"/>
        <end position="473"/>
    </location>
</feature>
<dbReference type="PANTHER" id="PTHR24095:SF14">
    <property type="entry name" value="ACETYL-COENZYME A SYNTHETASE 1"/>
    <property type="match status" value="1"/>
</dbReference>
<evidence type="ECO:0000256" key="6">
    <source>
        <dbReference type="NCBIfam" id="TIGR02188"/>
    </source>
</evidence>
<dbReference type="InterPro" id="IPR042099">
    <property type="entry name" value="ANL_N_sf"/>
</dbReference>
<dbReference type="GO" id="GO:0043427">
    <property type="term" value="P:carbon fixation by 3-hydroxypropionate cycle"/>
    <property type="evidence" value="ECO:0007669"/>
    <property type="project" value="UniProtKB-ARBA"/>
</dbReference>
<evidence type="ECO:0000259" key="7">
    <source>
        <dbReference type="Pfam" id="PF00501"/>
    </source>
</evidence>
<evidence type="ECO:0000313" key="10">
    <source>
        <dbReference type="EMBL" id="RXE56836.1"/>
    </source>
</evidence>
<dbReference type="NCBIfam" id="NF001208">
    <property type="entry name" value="PRK00174.1"/>
    <property type="match status" value="1"/>
</dbReference>
<name>A0A498H4R4_9EURY</name>
<dbReference type="InterPro" id="IPR020845">
    <property type="entry name" value="AMP-binding_CS"/>
</dbReference>
<evidence type="ECO:0000256" key="4">
    <source>
        <dbReference type="ARBA" id="ARBA00022741"/>
    </source>
</evidence>
<dbReference type="GO" id="GO:0043955">
    <property type="term" value="F:3-hydroxypropionyl-CoA synthetase activity"/>
    <property type="evidence" value="ECO:0007669"/>
    <property type="project" value="UniProtKB-ARBA"/>
</dbReference>
<gene>
    <name evidence="10" type="ORF">ABH15_01375</name>
</gene>
<dbReference type="Gene3D" id="3.30.300.30">
    <property type="match status" value="1"/>
</dbReference>
<dbReference type="GO" id="GO:0016208">
    <property type="term" value="F:AMP binding"/>
    <property type="evidence" value="ECO:0007669"/>
    <property type="project" value="InterPro"/>
</dbReference>
<dbReference type="InterPro" id="IPR000873">
    <property type="entry name" value="AMP-dep_synth/lig_dom"/>
</dbReference>
<evidence type="ECO:0000256" key="1">
    <source>
        <dbReference type="ARBA" id="ARBA00006432"/>
    </source>
</evidence>
<dbReference type="CDD" id="cd05966">
    <property type="entry name" value="ACS"/>
    <property type="match status" value="1"/>
</dbReference>
<dbReference type="Pfam" id="PF13193">
    <property type="entry name" value="AMP-binding_C"/>
    <property type="match status" value="1"/>
</dbReference>
<dbReference type="InterPro" id="IPR011904">
    <property type="entry name" value="Ac_CoA_lig"/>
</dbReference>
<reference evidence="10 11" key="1">
    <citation type="journal article" date="2015" name="Int. J. Syst. Evol. Microbiol.">
        <title>Methanoculleus taiwanensis sp. nov., a methanogen isolated from deep marine sediment at the deformation front area near Taiwan.</title>
        <authorList>
            <person name="Weng C.Y."/>
            <person name="Chen S.C."/>
            <person name="Lai M.C."/>
            <person name="Wu S.Y."/>
            <person name="Lin S."/>
            <person name="Yang T.F."/>
            <person name="Chen P.C."/>
        </authorList>
    </citation>
    <scope>NUCLEOTIDE SEQUENCE [LARGE SCALE GENOMIC DNA]</scope>
    <source>
        <strain evidence="10 11">CYW4</strain>
    </source>
</reference>
<dbReference type="PROSITE" id="PS00455">
    <property type="entry name" value="AMP_BINDING"/>
    <property type="match status" value="1"/>
</dbReference>
<keyword evidence="3" id="KW-0436">Ligase</keyword>
<dbReference type="PANTHER" id="PTHR24095">
    <property type="entry name" value="ACETYL-COENZYME A SYNTHETASE"/>
    <property type="match status" value="1"/>
</dbReference>
<evidence type="ECO:0000256" key="2">
    <source>
        <dbReference type="ARBA" id="ARBA00013275"/>
    </source>
</evidence>
<dbReference type="InterPro" id="IPR045851">
    <property type="entry name" value="AMP-bd_C_sf"/>
</dbReference>
<keyword evidence="4" id="KW-0547">Nucleotide-binding</keyword>
<keyword evidence="5" id="KW-0067">ATP-binding</keyword>
<evidence type="ECO:0000256" key="5">
    <source>
        <dbReference type="ARBA" id="ARBA00022840"/>
    </source>
</evidence>
<dbReference type="EMBL" id="LHQS01000001">
    <property type="protein sequence ID" value="RXE56836.1"/>
    <property type="molecule type" value="Genomic_DNA"/>
</dbReference>
<feature type="domain" description="Acetyl-coenzyme A synthetase N-terminal" evidence="9">
    <location>
        <begin position="29"/>
        <end position="82"/>
    </location>
</feature>
<dbReference type="NCBIfam" id="TIGR02188">
    <property type="entry name" value="Ac_CoA_lig_AcsA"/>
    <property type="match status" value="1"/>
</dbReference>
<dbReference type="SUPFAM" id="SSF56801">
    <property type="entry name" value="Acetyl-CoA synthetase-like"/>
    <property type="match status" value="1"/>
</dbReference>
<evidence type="ECO:0000259" key="9">
    <source>
        <dbReference type="Pfam" id="PF16177"/>
    </source>
</evidence>
<dbReference type="RefSeq" id="WP_128692574.1">
    <property type="nucleotide sequence ID" value="NZ_LHQS01000001.1"/>
</dbReference>
<dbReference type="InterPro" id="IPR025110">
    <property type="entry name" value="AMP-bd_C"/>
</dbReference>
<dbReference type="FunFam" id="3.40.50.12780:FF:000001">
    <property type="entry name" value="Acetyl-coenzyme A synthetase"/>
    <property type="match status" value="1"/>
</dbReference>
<organism evidence="10 11">
    <name type="scientific">Methanoculleus taiwanensis</name>
    <dbReference type="NCBI Taxonomy" id="1550565"/>
    <lineage>
        <taxon>Archaea</taxon>
        <taxon>Methanobacteriati</taxon>
        <taxon>Methanobacteriota</taxon>
        <taxon>Stenosarchaea group</taxon>
        <taxon>Methanomicrobia</taxon>
        <taxon>Methanomicrobiales</taxon>
        <taxon>Methanomicrobiaceae</taxon>
        <taxon>Methanoculleus</taxon>
    </lineage>
</organism>
<dbReference type="GO" id="GO:0005829">
    <property type="term" value="C:cytosol"/>
    <property type="evidence" value="ECO:0007669"/>
    <property type="project" value="TreeGrafter"/>
</dbReference>
<dbReference type="AlphaFoldDB" id="A0A498H4R4"/>
<accession>A0A498H4R4</accession>
<dbReference type="GO" id="GO:0005524">
    <property type="term" value="F:ATP binding"/>
    <property type="evidence" value="ECO:0007669"/>
    <property type="project" value="UniProtKB-KW"/>
</dbReference>
<dbReference type="InterPro" id="IPR032387">
    <property type="entry name" value="ACAS_N"/>
</dbReference>
<feature type="domain" description="AMP-binding enzyme C-terminal" evidence="8">
    <location>
        <begin position="528"/>
        <end position="606"/>
    </location>
</feature>
<keyword evidence="11" id="KW-1185">Reference proteome</keyword>
<dbReference type="GO" id="GO:0003987">
    <property type="term" value="F:acetate-CoA ligase activity"/>
    <property type="evidence" value="ECO:0007669"/>
    <property type="project" value="UniProtKB-UniRule"/>
</dbReference>